<dbReference type="Pfam" id="PF00188">
    <property type="entry name" value="CAP"/>
    <property type="match status" value="1"/>
</dbReference>
<dbReference type="SUPFAM" id="SSF55797">
    <property type="entry name" value="PR-1-like"/>
    <property type="match status" value="1"/>
</dbReference>
<name>A0A183EGM6_9BILA</name>
<dbReference type="SMART" id="SM00198">
    <property type="entry name" value="SCP"/>
    <property type="match status" value="1"/>
</dbReference>
<evidence type="ECO:0000313" key="5">
    <source>
        <dbReference type="WBParaSite" id="GPUH_0002014201-mRNA-1"/>
    </source>
</evidence>
<dbReference type="OrthoDB" id="5874910at2759"/>
<feature type="domain" description="SCP" evidence="2">
    <location>
        <begin position="30"/>
        <end position="122"/>
    </location>
</feature>
<evidence type="ECO:0000259" key="2">
    <source>
        <dbReference type="SMART" id="SM00198"/>
    </source>
</evidence>
<feature type="chain" id="PRO_5043139180" evidence="1">
    <location>
        <begin position="20"/>
        <end position="126"/>
    </location>
</feature>
<reference evidence="3 4" key="2">
    <citation type="submission" date="2018-11" db="EMBL/GenBank/DDBJ databases">
        <authorList>
            <consortium name="Pathogen Informatics"/>
        </authorList>
    </citation>
    <scope>NUCLEOTIDE SEQUENCE [LARGE SCALE GENOMIC DNA]</scope>
</reference>
<dbReference type="EMBL" id="UYRT01089794">
    <property type="protein sequence ID" value="VDN35337.1"/>
    <property type="molecule type" value="Genomic_DNA"/>
</dbReference>
<dbReference type="InterPro" id="IPR035940">
    <property type="entry name" value="CAP_sf"/>
</dbReference>
<accession>A0A183EGM6</accession>
<evidence type="ECO:0000256" key="1">
    <source>
        <dbReference type="SAM" id="SignalP"/>
    </source>
</evidence>
<dbReference type="Gene3D" id="3.40.33.10">
    <property type="entry name" value="CAP"/>
    <property type="match status" value="1"/>
</dbReference>
<protein>
    <submittedName>
        <fullName evidence="5">SCP domain-containing protein</fullName>
    </submittedName>
</protein>
<dbReference type="Proteomes" id="UP000271098">
    <property type="component" value="Unassembled WGS sequence"/>
</dbReference>
<dbReference type="WBParaSite" id="GPUH_0002014201-mRNA-1">
    <property type="protein sequence ID" value="GPUH_0002014201-mRNA-1"/>
    <property type="gene ID" value="GPUH_0002014201"/>
</dbReference>
<keyword evidence="1" id="KW-0732">Signal</keyword>
<sequence length="126" mass="14261">MILAVLCIIALSVFTFTDAQSCPGSKITDVQRKTLIRQHNLARAKLARGQVNDSSGRQMPRASNMMELTWSCELEKSAQEWVSHCSMDHSPLRRQNKVGENIYSKYAQLGIQGKVNHNCHLFCIIR</sequence>
<proteinExistence type="predicted"/>
<gene>
    <name evidence="3" type="ORF">GPUH_LOCUS20115</name>
</gene>
<feature type="signal peptide" evidence="1">
    <location>
        <begin position="1"/>
        <end position="19"/>
    </location>
</feature>
<keyword evidence="4" id="KW-1185">Reference proteome</keyword>
<dbReference type="InterPro" id="IPR014044">
    <property type="entry name" value="CAP_dom"/>
</dbReference>
<dbReference type="CDD" id="cd05380">
    <property type="entry name" value="CAP_euk"/>
    <property type="match status" value="1"/>
</dbReference>
<organism evidence="5">
    <name type="scientific">Gongylonema pulchrum</name>
    <dbReference type="NCBI Taxonomy" id="637853"/>
    <lineage>
        <taxon>Eukaryota</taxon>
        <taxon>Metazoa</taxon>
        <taxon>Ecdysozoa</taxon>
        <taxon>Nematoda</taxon>
        <taxon>Chromadorea</taxon>
        <taxon>Rhabditida</taxon>
        <taxon>Spirurina</taxon>
        <taxon>Spiruromorpha</taxon>
        <taxon>Spiruroidea</taxon>
        <taxon>Gongylonematidae</taxon>
        <taxon>Gongylonema</taxon>
    </lineage>
</organism>
<evidence type="ECO:0000313" key="4">
    <source>
        <dbReference type="Proteomes" id="UP000271098"/>
    </source>
</evidence>
<dbReference type="AlphaFoldDB" id="A0A183EGM6"/>
<evidence type="ECO:0000313" key="3">
    <source>
        <dbReference type="EMBL" id="VDN35337.1"/>
    </source>
</evidence>
<reference evidence="5" key="1">
    <citation type="submission" date="2016-06" db="UniProtKB">
        <authorList>
            <consortium name="WormBaseParasite"/>
        </authorList>
    </citation>
    <scope>IDENTIFICATION</scope>
</reference>